<dbReference type="Gene3D" id="3.40.630.30">
    <property type="match status" value="1"/>
</dbReference>
<dbReference type="InterPro" id="IPR000182">
    <property type="entry name" value="GNAT_dom"/>
</dbReference>
<dbReference type="Proteomes" id="UP000001973">
    <property type="component" value="Plasmid SCP1"/>
</dbReference>
<geneLocation type="plasmid" evidence="3">
    <name>SCP1</name>
</geneLocation>
<keyword evidence="3" id="KW-1185">Reference proteome</keyword>
<dbReference type="STRING" id="100226.gene:17765780"/>
<name>Q9ACP8_STRCO</name>
<organism evidence="2 3">
    <name type="scientific">Streptomyces coelicolor (strain ATCC BAA-471 / A3(2) / M145)</name>
    <dbReference type="NCBI Taxonomy" id="100226"/>
    <lineage>
        <taxon>Bacteria</taxon>
        <taxon>Bacillati</taxon>
        <taxon>Actinomycetota</taxon>
        <taxon>Actinomycetes</taxon>
        <taxon>Kitasatosporales</taxon>
        <taxon>Streptomycetaceae</taxon>
        <taxon>Streptomyces</taxon>
        <taxon>Streptomyces albidoflavus group</taxon>
    </lineage>
</organism>
<dbReference type="OrthoDB" id="3173333at2"/>
<dbReference type="PhylomeDB" id="Q9ACP8"/>
<gene>
    <name evidence="2" type="ordered locus">SCP1.270</name>
</gene>
<reference evidence="3" key="2">
    <citation type="journal article" date="2002" name="Nature">
        <title>Complete genome sequence of the model actinomycete Streptomyces coelicolor A3(2).</title>
        <authorList>
            <person name="Bentley S.D."/>
            <person name="Chater K.F."/>
            <person name="Cerdeno-Tarraga A.M."/>
            <person name="Challis G.L."/>
            <person name="Thomson N.R."/>
            <person name="James K.D."/>
            <person name="Harris D.E."/>
            <person name="Quail M.A."/>
            <person name="Kieser H."/>
            <person name="Harper D."/>
            <person name="Bateman A."/>
            <person name="Brown S."/>
            <person name="Chandra G."/>
            <person name="Chen C.W."/>
            <person name="Collins M."/>
            <person name="Cronin A."/>
            <person name="Fraser A."/>
            <person name="Goble A."/>
            <person name="Hidalgo J."/>
            <person name="Hornsby T."/>
            <person name="Howarth S."/>
            <person name="Huang C.H."/>
            <person name="Kieser T."/>
            <person name="Larke L."/>
            <person name="Murphy L."/>
            <person name="Oliver K."/>
            <person name="O'Neil S."/>
            <person name="Rabbinowitsch E."/>
            <person name="Rajandream M.A."/>
            <person name="Rutherford K."/>
            <person name="Rutter S."/>
            <person name="Seeger K."/>
            <person name="Saunders D."/>
            <person name="Sharp S."/>
            <person name="Squares R."/>
            <person name="Squares S."/>
            <person name="Taylor K."/>
            <person name="Warren T."/>
            <person name="Wietzorrek A."/>
            <person name="Woodward J."/>
            <person name="Barrell B.G."/>
            <person name="Parkhill J."/>
            <person name="Hopwood D.A."/>
        </authorList>
    </citation>
    <scope>NUCLEOTIDE SEQUENCE [LARGE SCALE GENOMIC DNA]</scope>
    <source>
        <strain evidence="3">ATCC BAA-471 / A3(2) / M145</strain>
    </source>
</reference>
<dbReference type="InterPro" id="IPR016181">
    <property type="entry name" value="Acyl_CoA_acyltransferase"/>
</dbReference>
<reference evidence="2 3" key="1">
    <citation type="journal article" date="1998" name="J. Bacteriol.">
        <title>Cloning and physical mapping of the EcoRI fragments of the giant linear plasmid SCP1.</title>
        <authorList>
            <person name="Redenbach M."/>
            <person name="Ikeda K."/>
            <person name="Yamasaki M."/>
            <person name="Kinashi H."/>
        </authorList>
    </citation>
    <scope>NUCLEOTIDE SEQUENCE [LARGE SCALE GENOMIC DNA]</scope>
    <source>
        <strain evidence="3">ATCC BAA-471 / A3(2) / M145</strain>
    </source>
</reference>
<evidence type="ECO:0000313" key="3">
    <source>
        <dbReference type="Proteomes" id="UP000001973"/>
    </source>
</evidence>
<reference evidence="2 3" key="4">
    <citation type="journal article" date="2009" name="Mol. Microbiol.">
        <title>Extracellular signalling, translational control, two repressors and an activator all contribute to the regulation of methylenomycin production in Streptomyces coelicolor.</title>
        <authorList>
            <person name="O'Rourke S."/>
            <person name="Wietzorrek A."/>
            <person name="Fowler K."/>
            <person name="Corre C."/>
            <person name="Challis G.L."/>
            <person name="Chater K.F."/>
        </authorList>
    </citation>
    <scope>NUCLEOTIDE SEQUENCE [LARGE SCALE GENOMIC DNA]</scope>
    <source>
        <strain evidence="3">ATCC BAA-471 / A3(2) / M145</strain>
    </source>
</reference>
<feature type="domain" description="N-acetyltransferase" evidence="1">
    <location>
        <begin position="13"/>
        <end position="73"/>
    </location>
</feature>
<accession>Q9ACP8</accession>
<dbReference type="KEGG" id="sco:SCP1.270"/>
<proteinExistence type="predicted"/>
<dbReference type="GO" id="GO:0016747">
    <property type="term" value="F:acyltransferase activity, transferring groups other than amino-acyl groups"/>
    <property type="evidence" value="ECO:0007669"/>
    <property type="project" value="InterPro"/>
</dbReference>
<evidence type="ECO:0000259" key="1">
    <source>
        <dbReference type="Pfam" id="PF00583"/>
    </source>
</evidence>
<reference evidence="2 3" key="3">
    <citation type="journal article" date="2008" name="Proc. Natl. Acad. Sci. U.S.A.">
        <title>2-Alkyl-4-hydroxymethylfuran-3-carboxylic acids, antibiotic production inducers discovered by Streptomyces coelicolor genome mining.</title>
        <authorList>
            <person name="Corre C."/>
            <person name="Song L."/>
            <person name="O'Rourke S."/>
            <person name="Chater K.F."/>
            <person name="Challis G.L."/>
        </authorList>
    </citation>
    <scope>NUCLEOTIDE SEQUENCE [LARGE SCALE GENOMIC DNA]</scope>
    <source>
        <strain evidence="3">ATCC BAA-471 / A3(2) / M145</strain>
    </source>
</reference>
<dbReference type="SUPFAM" id="SSF55729">
    <property type="entry name" value="Acyl-CoA N-acyltransferases (Nat)"/>
    <property type="match status" value="1"/>
</dbReference>
<dbReference type="InParanoid" id="Q9ACP8"/>
<dbReference type="EMBL" id="AL589148">
    <property type="protein sequence ID" value="CAC36796.1"/>
    <property type="molecule type" value="Genomic_DNA"/>
</dbReference>
<sequence>MGGRDPVSDRYAGVVEHSVYVPPAARGRDVASTLLKALAGSTGSTERTGIWTIQSGIFPENTASLAVHQQAGFRSRARRCVQRVTCPTARGPLLSP</sequence>
<dbReference type="Pfam" id="PF00583">
    <property type="entry name" value="Acetyltransf_1"/>
    <property type="match status" value="1"/>
</dbReference>
<dbReference type="AlphaFoldDB" id="Q9ACP8"/>
<evidence type="ECO:0000313" key="2">
    <source>
        <dbReference type="EMBL" id="CAC36796.1"/>
    </source>
</evidence>
<dbReference type="HOGENOM" id="CLU_2358391_0_0_11"/>
<protein>
    <recommendedName>
        <fullName evidence="1">N-acetyltransferase domain-containing protein</fullName>
    </recommendedName>
</protein>